<evidence type="ECO:0000313" key="5">
    <source>
        <dbReference type="Proteomes" id="UP000024547"/>
    </source>
</evidence>
<dbReference type="SUPFAM" id="SSF55486">
    <property type="entry name" value="Metalloproteases ('zincins'), catalytic domain"/>
    <property type="match status" value="1"/>
</dbReference>
<keyword evidence="5" id="KW-1185">Reference proteome</keyword>
<comment type="caution">
    <text evidence="4">The sequence shown here is derived from an EMBL/GenBank/DDBJ whole genome shotgun (WGS) entry which is preliminary data.</text>
</comment>
<feature type="domain" description="DUF5117" evidence="3">
    <location>
        <begin position="94"/>
        <end position="281"/>
    </location>
</feature>
<organism evidence="4 5">
    <name type="scientific">Hyphomonas atlantica</name>
    <dbReference type="NCBI Taxonomy" id="1280948"/>
    <lineage>
        <taxon>Bacteria</taxon>
        <taxon>Pseudomonadati</taxon>
        <taxon>Pseudomonadota</taxon>
        <taxon>Alphaproteobacteria</taxon>
        <taxon>Hyphomonadales</taxon>
        <taxon>Hyphomonadaceae</taxon>
        <taxon>Hyphomonas</taxon>
    </lineage>
</organism>
<dbReference type="AlphaFoldDB" id="A0A059DZU4"/>
<feature type="signal peptide" evidence="1">
    <location>
        <begin position="1"/>
        <end position="22"/>
    </location>
</feature>
<dbReference type="Pfam" id="PF16313">
    <property type="entry name" value="DUF4953"/>
    <property type="match status" value="1"/>
</dbReference>
<dbReference type="STRING" id="1280948.HY36_07115"/>
<dbReference type="InterPro" id="IPR033413">
    <property type="entry name" value="DUF5117"/>
</dbReference>
<dbReference type="Pfam" id="PF17148">
    <property type="entry name" value="DUF5117"/>
    <property type="match status" value="1"/>
</dbReference>
<dbReference type="PANTHER" id="PTHR38478">
    <property type="entry name" value="PEPTIDASE M1A AND M12B"/>
    <property type="match status" value="1"/>
</dbReference>
<evidence type="ECO:0008006" key="6">
    <source>
        <dbReference type="Google" id="ProtNLM"/>
    </source>
</evidence>
<reference evidence="4 5" key="1">
    <citation type="journal article" date="2014" name="Antonie Van Leeuwenhoek">
        <title>Hyphomonas beringensis sp. nov. and Hyphomonas chukchiensis sp. nov., isolated from surface seawater of the Bering Sea and Chukchi Sea.</title>
        <authorList>
            <person name="Li C."/>
            <person name="Lai Q."/>
            <person name="Li G."/>
            <person name="Dong C."/>
            <person name="Wang J."/>
            <person name="Liao Y."/>
            <person name="Shao Z."/>
        </authorList>
    </citation>
    <scope>NUCLEOTIDE SEQUENCE [LARGE SCALE GENOMIC DNA]</scope>
    <source>
        <strain evidence="4 5">22II1-22F38</strain>
    </source>
</reference>
<dbReference type="InterPro" id="IPR034032">
    <property type="entry name" value="Zn_MMP-like_bac"/>
</dbReference>
<dbReference type="Proteomes" id="UP000024547">
    <property type="component" value="Unassembled WGS sequence"/>
</dbReference>
<keyword evidence="1" id="KW-0732">Signal</keyword>
<evidence type="ECO:0000259" key="3">
    <source>
        <dbReference type="Pfam" id="PF17148"/>
    </source>
</evidence>
<feature type="domain" description="EcxA zinc-binding" evidence="2">
    <location>
        <begin position="408"/>
        <end position="718"/>
    </location>
</feature>
<proteinExistence type="predicted"/>
<dbReference type="CDD" id="cd04276">
    <property type="entry name" value="ZnMc_MMP_like_2"/>
    <property type="match status" value="1"/>
</dbReference>
<dbReference type="PANTHER" id="PTHR38478:SF1">
    <property type="entry name" value="ZINC DEPENDENT METALLOPROTEASE DOMAIN LIPOPROTEIN"/>
    <property type="match status" value="1"/>
</dbReference>
<feature type="chain" id="PRO_5001571536" description="Peptidase" evidence="1">
    <location>
        <begin position="23"/>
        <end position="835"/>
    </location>
</feature>
<dbReference type="RefSeq" id="WP_035553234.1">
    <property type="nucleotide sequence ID" value="NZ_AWFH01000034.1"/>
</dbReference>
<accession>A0A059DZU4</accession>
<dbReference type="PATRIC" id="fig|1280948.3.peg.2519"/>
<evidence type="ECO:0000256" key="1">
    <source>
        <dbReference type="SAM" id="SignalP"/>
    </source>
</evidence>
<dbReference type="InterPro" id="IPR032534">
    <property type="entry name" value="EcxA_zinc-bd"/>
</dbReference>
<gene>
    <name evidence="4" type="ORF">HY36_07115</name>
</gene>
<name>A0A059DZU4_9PROT</name>
<evidence type="ECO:0000259" key="2">
    <source>
        <dbReference type="Pfam" id="PF16313"/>
    </source>
</evidence>
<sequence length="835" mass="89604">MRGLKGIGLALVAALFVPFAWAQTGDWSEETAALAYKDGFVDLYLDAEGGRVLVALPKPDEDGVSLRAIQATGLTAGLGSNPIGLDRGRANAGEIVAFRKVGEKVVAEIENWAYRASADNPLERKAVRDSFARSFVWSGEILGTGPEGELLVDLSTYLTRDTMDVRATLKQHPKGGAFQVSKDLSMPDVSAALAFPDNVELDAFLTLTSDEPKAEVWATAADARSVTLVQHTSLVRLPDDGYAPRMFDPRSGAIDVGYYDFSAPLTGQVGQSFARRFRLQKQDPTAEFSPAKEPIVFYVDSGAPQEIRDALTEGASWWADAFEAAGFPDSYRVEVLPEGAHPLDVRYNVIQWVHRQTRGWSYGGGLTDPRTGEMLKANVILGSQRVRQDRMIFEGLAGAEKTGTGEANDPVQIALSRIRQLSAHEVGHTLGFAHNFAASSNDRASVMDYPAPFVRVGQGGDLDFSAAYDVGIGEWDKVTTMWLYRQYPEGVDENAAGDALLESARASGLRYIDDPQGRGVGTAHPYASVWDNGADPVASLLNVMQVRDVALENFGLNVLQSGEPTSRLRAVIVPIYLYHRYQVNAAAKMIGGYEFHYAETGEADAAGAPVPASQQRAALDALVATLDPVVLDLPNDTLDLLTPPLVSFRGAGAGAEYFPGETGAMFDLLTAADTSASQTLSALFHPQRVARLIETQRRDAGALGYGEVLAKVEATLFVGAETPRQAGILHREQIRYVSTLIELSASSAATPAAVAQTNAYLSSLKDRLSKRQRRMAASDTAVRAELGRRIAAHLDRPSPAALPSSSAVDIPPGSPIGAGSAESCWHCNTVLGPLQ</sequence>
<protein>
    <recommendedName>
        <fullName evidence="6">Peptidase</fullName>
    </recommendedName>
</protein>
<dbReference type="eggNOG" id="COG1913">
    <property type="taxonomic scope" value="Bacteria"/>
</dbReference>
<dbReference type="EMBL" id="AWFH01000034">
    <property type="protein sequence ID" value="KCZ59895.1"/>
    <property type="molecule type" value="Genomic_DNA"/>
</dbReference>
<evidence type="ECO:0000313" key="4">
    <source>
        <dbReference type="EMBL" id="KCZ59895.1"/>
    </source>
</evidence>
<dbReference type="OrthoDB" id="9776599at2"/>